<evidence type="ECO:0000259" key="10">
    <source>
        <dbReference type="Pfam" id="PF02767"/>
    </source>
</evidence>
<dbReference type="PANTHER" id="PTHR30478:SF0">
    <property type="entry name" value="BETA SLIDING CLAMP"/>
    <property type="match status" value="1"/>
</dbReference>
<evidence type="ECO:0000256" key="4">
    <source>
        <dbReference type="ARBA" id="ARBA00022679"/>
    </source>
</evidence>
<dbReference type="OrthoDB" id="468978at2"/>
<dbReference type="GO" id="GO:0006271">
    <property type="term" value="P:DNA strand elongation involved in DNA replication"/>
    <property type="evidence" value="ECO:0007669"/>
    <property type="project" value="TreeGrafter"/>
</dbReference>
<keyword evidence="5" id="KW-0548">Nucleotidyltransferase</keyword>
<proteinExistence type="inferred from homology"/>
<evidence type="ECO:0000256" key="7">
    <source>
        <dbReference type="ARBA" id="ARBA00022932"/>
    </source>
</evidence>
<sequence>MRLTIAKSELQDALKAVSSTVGKGGMTALQCVLIDARETMSLETTDMQSSTFVEFPALVEEQGKALVGFNQLQKYVGMLGNAAVSIEAEGDGCTVTCGKTVFAMKALDPADFPGFSEIGDGSECTMRAEDFAEAVGAVKSAVSKDETKVFSGIRFVGSGGKASLAATDSYRAHKREFACGEGEVECVVPIAMAQAVASAGLAGDATLATDGKRVTFDMGIYRITSRCLEGRFPPVERVLQAGNVVGKASFDQAEMRGALKRSEAAASDDARSVKVSFGGSAVDFEVTGDKVAFTDEIGAECEGAAEVRLNPRLMLDAVQSMPDGEGAPVFEAQGANAPMLVKRDGYTAAVMPVRG</sequence>
<dbReference type="AlphaFoldDB" id="A0A6N6NJS3"/>
<dbReference type="EMBL" id="WAJR01000032">
    <property type="protein sequence ID" value="KAB1636643.1"/>
    <property type="molecule type" value="Genomic_DNA"/>
</dbReference>
<comment type="similarity">
    <text evidence="2">Belongs to the beta sliding clamp family.</text>
</comment>
<keyword evidence="4" id="KW-0808">Transferase</keyword>
<comment type="subcellular location">
    <subcellularLocation>
        <location evidence="1">Cytoplasm</location>
    </subcellularLocation>
</comment>
<dbReference type="InterPro" id="IPR022637">
    <property type="entry name" value="DNA_polIII_beta_cen"/>
</dbReference>
<feature type="domain" description="DNA polymerase III beta sliding clamp N-terminal" evidence="9">
    <location>
        <begin position="1"/>
        <end position="113"/>
    </location>
</feature>
<dbReference type="SUPFAM" id="SSF55979">
    <property type="entry name" value="DNA clamp"/>
    <property type="match status" value="3"/>
</dbReference>
<evidence type="ECO:0000313" key="12">
    <source>
        <dbReference type="Proteomes" id="UP000468668"/>
    </source>
</evidence>
<reference evidence="11 12" key="1">
    <citation type="submission" date="2019-09" db="EMBL/GenBank/DDBJ databases">
        <title>Whole genome shotgun sequencing (WGS) of Ellagibacter isourolithinifaciens DSM 104140(T) and Adlercreutzia muris DSM 29508(T).</title>
        <authorList>
            <person name="Stoll D.A."/>
            <person name="Danylec N."/>
            <person name="Huch M."/>
        </authorList>
    </citation>
    <scope>NUCLEOTIDE SEQUENCE [LARGE SCALE GENOMIC DNA]</scope>
    <source>
        <strain evidence="11 12">DSM 104140</strain>
    </source>
</reference>
<dbReference type="PANTHER" id="PTHR30478">
    <property type="entry name" value="DNA POLYMERASE III SUBUNIT BETA"/>
    <property type="match status" value="1"/>
</dbReference>
<keyword evidence="12" id="KW-1185">Reference proteome</keyword>
<dbReference type="GO" id="GO:0003887">
    <property type="term" value="F:DNA-directed DNA polymerase activity"/>
    <property type="evidence" value="ECO:0007669"/>
    <property type="project" value="UniProtKB-KW"/>
</dbReference>
<dbReference type="RefSeq" id="WP_158050301.1">
    <property type="nucleotide sequence ID" value="NZ_WAJR01000032.1"/>
</dbReference>
<evidence type="ECO:0000256" key="5">
    <source>
        <dbReference type="ARBA" id="ARBA00022695"/>
    </source>
</evidence>
<dbReference type="GeneID" id="98658666"/>
<keyword evidence="7" id="KW-0239">DNA-directed DNA polymerase</keyword>
<dbReference type="InterPro" id="IPR046938">
    <property type="entry name" value="DNA_clamp_sf"/>
</dbReference>
<organism evidence="11 12">
    <name type="scientific">Ellagibacter isourolithinifaciens</name>
    <dbReference type="NCBI Taxonomy" id="2137581"/>
    <lineage>
        <taxon>Bacteria</taxon>
        <taxon>Bacillati</taxon>
        <taxon>Actinomycetota</taxon>
        <taxon>Coriobacteriia</taxon>
        <taxon>Eggerthellales</taxon>
        <taxon>Eggerthellaceae</taxon>
        <taxon>Ellagibacter</taxon>
    </lineage>
</organism>
<dbReference type="Proteomes" id="UP000468668">
    <property type="component" value="Unassembled WGS sequence"/>
</dbReference>
<dbReference type="GO" id="GO:0008408">
    <property type="term" value="F:3'-5' exonuclease activity"/>
    <property type="evidence" value="ECO:0007669"/>
    <property type="project" value="InterPro"/>
</dbReference>
<accession>A0A6N6NJS3</accession>
<gene>
    <name evidence="11" type="ORF">F8C90_09605</name>
</gene>
<dbReference type="GO" id="GO:0003677">
    <property type="term" value="F:DNA binding"/>
    <property type="evidence" value="ECO:0007669"/>
    <property type="project" value="UniProtKB-KW"/>
</dbReference>
<evidence type="ECO:0000256" key="6">
    <source>
        <dbReference type="ARBA" id="ARBA00022705"/>
    </source>
</evidence>
<evidence type="ECO:0008006" key="13">
    <source>
        <dbReference type="Google" id="ProtNLM"/>
    </source>
</evidence>
<dbReference type="InterPro" id="IPR022634">
    <property type="entry name" value="DNA_polIII_beta_N"/>
</dbReference>
<evidence type="ECO:0000256" key="1">
    <source>
        <dbReference type="ARBA" id="ARBA00004496"/>
    </source>
</evidence>
<dbReference type="Gene3D" id="3.70.10.10">
    <property type="match status" value="1"/>
</dbReference>
<feature type="domain" description="DNA polymerase III beta sliding clamp central" evidence="10">
    <location>
        <begin position="127"/>
        <end position="233"/>
    </location>
</feature>
<dbReference type="GO" id="GO:0005737">
    <property type="term" value="C:cytoplasm"/>
    <property type="evidence" value="ECO:0007669"/>
    <property type="project" value="UniProtKB-SubCell"/>
</dbReference>
<evidence type="ECO:0000313" key="11">
    <source>
        <dbReference type="EMBL" id="KAB1636643.1"/>
    </source>
</evidence>
<evidence type="ECO:0000256" key="8">
    <source>
        <dbReference type="ARBA" id="ARBA00023125"/>
    </source>
</evidence>
<dbReference type="Pfam" id="PF02767">
    <property type="entry name" value="DNA_pol3_beta_2"/>
    <property type="match status" value="1"/>
</dbReference>
<keyword evidence="8" id="KW-0238">DNA-binding</keyword>
<dbReference type="InterPro" id="IPR001001">
    <property type="entry name" value="DNA_polIII_beta"/>
</dbReference>
<dbReference type="GO" id="GO:0009360">
    <property type="term" value="C:DNA polymerase III complex"/>
    <property type="evidence" value="ECO:0007669"/>
    <property type="project" value="InterPro"/>
</dbReference>
<evidence type="ECO:0000259" key="9">
    <source>
        <dbReference type="Pfam" id="PF00712"/>
    </source>
</evidence>
<evidence type="ECO:0000256" key="2">
    <source>
        <dbReference type="ARBA" id="ARBA00010752"/>
    </source>
</evidence>
<dbReference type="Pfam" id="PF00712">
    <property type="entry name" value="DNA_pol3_beta"/>
    <property type="match status" value="1"/>
</dbReference>
<evidence type="ECO:0000256" key="3">
    <source>
        <dbReference type="ARBA" id="ARBA00022490"/>
    </source>
</evidence>
<name>A0A6N6NJS3_9ACTN</name>
<dbReference type="Gene3D" id="3.10.150.10">
    <property type="entry name" value="DNA Polymerase III, subunit A, domain 2"/>
    <property type="match status" value="1"/>
</dbReference>
<keyword evidence="6" id="KW-0235">DNA replication</keyword>
<dbReference type="SMART" id="SM00480">
    <property type="entry name" value="POL3Bc"/>
    <property type="match status" value="1"/>
</dbReference>
<keyword evidence="3" id="KW-0963">Cytoplasm</keyword>
<protein>
    <recommendedName>
        <fullName evidence="13">DNA polymerase III subunit beta</fullName>
    </recommendedName>
</protein>
<comment type="caution">
    <text evidence="11">The sequence shown here is derived from an EMBL/GenBank/DDBJ whole genome shotgun (WGS) entry which is preliminary data.</text>
</comment>